<feature type="transmembrane region" description="Helical" evidence="8">
    <location>
        <begin position="382"/>
        <end position="402"/>
    </location>
</feature>
<evidence type="ECO:0000256" key="6">
    <source>
        <dbReference type="ARBA" id="ARBA00022989"/>
    </source>
</evidence>
<feature type="transmembrane region" description="Helical" evidence="8">
    <location>
        <begin position="319"/>
        <end position="343"/>
    </location>
</feature>
<evidence type="ECO:0000256" key="2">
    <source>
        <dbReference type="ARBA" id="ARBA00005236"/>
    </source>
</evidence>
<feature type="domain" description="MacB-like periplasmic core" evidence="10">
    <location>
        <begin position="30"/>
        <end position="245"/>
    </location>
</feature>
<keyword evidence="6 8" id="KW-1133">Transmembrane helix</keyword>
<dbReference type="InterPro" id="IPR003838">
    <property type="entry name" value="ABC3_permease_C"/>
</dbReference>
<dbReference type="InterPro" id="IPR051447">
    <property type="entry name" value="Lipoprotein-release_system"/>
</dbReference>
<organism evidence="11 12">
    <name type="scientific">Inhella crocodyli</name>
    <dbReference type="NCBI Taxonomy" id="2499851"/>
    <lineage>
        <taxon>Bacteria</taxon>
        <taxon>Pseudomonadati</taxon>
        <taxon>Pseudomonadota</taxon>
        <taxon>Betaproteobacteria</taxon>
        <taxon>Burkholderiales</taxon>
        <taxon>Sphaerotilaceae</taxon>
        <taxon>Inhella</taxon>
    </lineage>
</organism>
<keyword evidence="12" id="KW-1185">Reference proteome</keyword>
<dbReference type="Proteomes" id="UP000288587">
    <property type="component" value="Unassembled WGS sequence"/>
</dbReference>
<dbReference type="GO" id="GO:0042953">
    <property type="term" value="P:lipoprotein transport"/>
    <property type="evidence" value="ECO:0007669"/>
    <property type="project" value="InterPro"/>
</dbReference>
<dbReference type="EMBL" id="SACM01000005">
    <property type="protein sequence ID" value="RVT82887.1"/>
    <property type="molecule type" value="Genomic_DNA"/>
</dbReference>
<keyword evidence="4" id="KW-1003">Cell membrane</keyword>
<feature type="transmembrane region" description="Helical" evidence="8">
    <location>
        <begin position="273"/>
        <end position="298"/>
    </location>
</feature>
<dbReference type="GO" id="GO:0098797">
    <property type="term" value="C:plasma membrane protein complex"/>
    <property type="evidence" value="ECO:0007669"/>
    <property type="project" value="TreeGrafter"/>
</dbReference>
<keyword evidence="3" id="KW-0813">Transport</keyword>
<keyword evidence="7 8" id="KW-0472">Membrane</keyword>
<dbReference type="InterPro" id="IPR025857">
    <property type="entry name" value="MacB_PCD"/>
</dbReference>
<evidence type="ECO:0000256" key="7">
    <source>
        <dbReference type="ARBA" id="ARBA00023136"/>
    </source>
</evidence>
<dbReference type="GO" id="GO:0044874">
    <property type="term" value="P:lipoprotein localization to outer membrane"/>
    <property type="evidence" value="ECO:0007669"/>
    <property type="project" value="TreeGrafter"/>
</dbReference>
<feature type="domain" description="ABC3 transporter permease C-terminal" evidence="9">
    <location>
        <begin position="276"/>
        <end position="409"/>
    </location>
</feature>
<evidence type="ECO:0000313" key="11">
    <source>
        <dbReference type="EMBL" id="RVT82887.1"/>
    </source>
</evidence>
<dbReference type="PANTHER" id="PTHR30489:SF0">
    <property type="entry name" value="LIPOPROTEIN-RELEASING SYSTEM TRANSMEMBRANE PROTEIN LOLE"/>
    <property type="match status" value="1"/>
</dbReference>
<dbReference type="RefSeq" id="WP_127683868.1">
    <property type="nucleotide sequence ID" value="NZ_SACM01000005.1"/>
</dbReference>
<dbReference type="PANTHER" id="PTHR30489">
    <property type="entry name" value="LIPOPROTEIN-RELEASING SYSTEM TRANSMEMBRANE PROTEIN LOLE"/>
    <property type="match status" value="1"/>
</dbReference>
<reference evidence="11 12" key="1">
    <citation type="submission" date="2019-01" db="EMBL/GenBank/DDBJ databases">
        <authorList>
            <person name="Chen W.-M."/>
        </authorList>
    </citation>
    <scope>NUCLEOTIDE SEQUENCE [LARGE SCALE GENOMIC DNA]</scope>
    <source>
        <strain evidence="11 12">CCP-18</strain>
    </source>
</reference>
<evidence type="ECO:0000313" key="12">
    <source>
        <dbReference type="Proteomes" id="UP000288587"/>
    </source>
</evidence>
<dbReference type="AlphaFoldDB" id="A0A437LBT7"/>
<evidence type="ECO:0000256" key="1">
    <source>
        <dbReference type="ARBA" id="ARBA00004651"/>
    </source>
</evidence>
<sequence length="416" mass="44825">MNLPYELQIGWRYLRAGRGGRRNAFISFISGVSMVGIALGVAALIVVLSVMNGFQREVRDAMLSAIAHVEVTRYDGGPAQDWQALAAVARHDPRVAGVAPFVGSQALLARGEDIRGVMVRGVDPRLEPTVTPMAQKAPGLSELAPKAWRILIGQELSRQLGLQVGDSVTLLAPGGNVTPAGLMPRSRTFTVAGVFQAGHYEYDAGLVMMHIDDAALFFRTGGPSGVQLRLTDLHQARAVNDALQQQVGPDWRLRDWTRANPTWFAAVQVEKRMMGIILTLIVAVAAFNLVSTLVMVVTDKQSDIAILRTLGATPRSIQTIFMLQGAFAGVIGTLAGVALGLLVAFNVDVIVPAIEHLLGAKFLPANIYLIHQMPSDPQRGDIVPIAVISLLLALLATLYPSWRAARVQPAQALRYE</sequence>
<dbReference type="Pfam" id="PF02687">
    <property type="entry name" value="FtsX"/>
    <property type="match status" value="1"/>
</dbReference>
<keyword evidence="11" id="KW-0449">Lipoprotein</keyword>
<evidence type="ECO:0000256" key="5">
    <source>
        <dbReference type="ARBA" id="ARBA00022692"/>
    </source>
</evidence>
<accession>A0A437LBT7</accession>
<evidence type="ECO:0000256" key="8">
    <source>
        <dbReference type="SAM" id="Phobius"/>
    </source>
</evidence>
<protein>
    <submittedName>
        <fullName evidence="11">Lipoprotein-releasing ABC transporter permease subunit</fullName>
    </submittedName>
</protein>
<dbReference type="Pfam" id="PF12704">
    <property type="entry name" value="MacB_PCD"/>
    <property type="match status" value="1"/>
</dbReference>
<evidence type="ECO:0000256" key="4">
    <source>
        <dbReference type="ARBA" id="ARBA00022475"/>
    </source>
</evidence>
<comment type="similarity">
    <text evidence="2">Belongs to the ABC-4 integral membrane protein family. LolC/E subfamily.</text>
</comment>
<dbReference type="NCBIfam" id="TIGR02212">
    <property type="entry name" value="lolCE"/>
    <property type="match status" value="1"/>
</dbReference>
<gene>
    <name evidence="11" type="ORF">EOD73_15070</name>
</gene>
<dbReference type="OrthoDB" id="9808461at2"/>
<comment type="subcellular location">
    <subcellularLocation>
        <location evidence="1">Cell membrane</location>
        <topology evidence="1">Multi-pass membrane protein</topology>
    </subcellularLocation>
</comment>
<name>A0A437LBT7_9BURK</name>
<evidence type="ECO:0000259" key="9">
    <source>
        <dbReference type="Pfam" id="PF02687"/>
    </source>
</evidence>
<feature type="transmembrane region" description="Helical" evidence="8">
    <location>
        <begin position="24"/>
        <end position="51"/>
    </location>
</feature>
<comment type="caution">
    <text evidence="11">The sequence shown here is derived from an EMBL/GenBank/DDBJ whole genome shotgun (WGS) entry which is preliminary data.</text>
</comment>
<evidence type="ECO:0000259" key="10">
    <source>
        <dbReference type="Pfam" id="PF12704"/>
    </source>
</evidence>
<proteinExistence type="inferred from homology"/>
<evidence type="ECO:0000256" key="3">
    <source>
        <dbReference type="ARBA" id="ARBA00022448"/>
    </source>
</evidence>
<keyword evidence="5 8" id="KW-0812">Transmembrane</keyword>
<dbReference type="InterPro" id="IPR011925">
    <property type="entry name" value="LolCE_TM"/>
</dbReference>